<gene>
    <name evidence="2" type="ORF">GCM10010833_19590</name>
</gene>
<protein>
    <recommendedName>
        <fullName evidence="1">Sulfatase-modifying factor enzyme-like domain-containing protein</fullName>
    </recommendedName>
</protein>
<feature type="domain" description="Sulfatase-modifying factor enzyme-like" evidence="1">
    <location>
        <begin position="44"/>
        <end position="297"/>
    </location>
</feature>
<dbReference type="RefSeq" id="WP_229736940.1">
    <property type="nucleotide sequence ID" value="NZ_BMGD01000003.1"/>
</dbReference>
<dbReference type="PROSITE" id="PS51257">
    <property type="entry name" value="PROKAR_LIPOPROTEIN"/>
    <property type="match status" value="1"/>
</dbReference>
<accession>A0ABQ1JBP3</accession>
<dbReference type="EMBL" id="BMGD01000003">
    <property type="protein sequence ID" value="GGB64535.1"/>
    <property type="molecule type" value="Genomic_DNA"/>
</dbReference>
<keyword evidence="3" id="KW-1185">Reference proteome</keyword>
<dbReference type="PANTHER" id="PTHR23150">
    <property type="entry name" value="SULFATASE MODIFYING FACTOR 1, 2"/>
    <property type="match status" value="1"/>
</dbReference>
<dbReference type="Proteomes" id="UP000614261">
    <property type="component" value="Unassembled WGS sequence"/>
</dbReference>
<dbReference type="PANTHER" id="PTHR23150:SF19">
    <property type="entry name" value="FORMYLGLYCINE-GENERATING ENZYME"/>
    <property type="match status" value="1"/>
</dbReference>
<evidence type="ECO:0000313" key="3">
    <source>
        <dbReference type="Proteomes" id="UP000614261"/>
    </source>
</evidence>
<proteinExistence type="predicted"/>
<dbReference type="InterPro" id="IPR005532">
    <property type="entry name" value="SUMF_dom"/>
</dbReference>
<comment type="caution">
    <text evidence="2">The sequence shown here is derived from an EMBL/GenBank/DDBJ whole genome shotgun (WGS) entry which is preliminary data.</text>
</comment>
<dbReference type="InterPro" id="IPR042095">
    <property type="entry name" value="SUMF_sf"/>
</dbReference>
<dbReference type="SUPFAM" id="SSF56436">
    <property type="entry name" value="C-type lectin-like"/>
    <property type="match status" value="1"/>
</dbReference>
<evidence type="ECO:0000313" key="2">
    <source>
        <dbReference type="EMBL" id="GGB64535.1"/>
    </source>
</evidence>
<name>A0ABQ1JBP3_9SPHN</name>
<reference evidence="3" key="1">
    <citation type="journal article" date="2019" name="Int. J. Syst. Evol. Microbiol.">
        <title>The Global Catalogue of Microorganisms (GCM) 10K type strain sequencing project: providing services to taxonomists for standard genome sequencing and annotation.</title>
        <authorList>
            <consortium name="The Broad Institute Genomics Platform"/>
            <consortium name="The Broad Institute Genome Sequencing Center for Infectious Disease"/>
            <person name="Wu L."/>
            <person name="Ma J."/>
        </authorList>
    </citation>
    <scope>NUCLEOTIDE SEQUENCE [LARGE SCALE GENOMIC DNA]</scope>
    <source>
        <strain evidence="3">CGMCC 1.12851</strain>
    </source>
</reference>
<organism evidence="2 3">
    <name type="scientific">Blastomonas aquatica</name>
    <dbReference type="NCBI Taxonomy" id="1510276"/>
    <lineage>
        <taxon>Bacteria</taxon>
        <taxon>Pseudomonadati</taxon>
        <taxon>Pseudomonadota</taxon>
        <taxon>Alphaproteobacteria</taxon>
        <taxon>Sphingomonadales</taxon>
        <taxon>Sphingomonadaceae</taxon>
        <taxon>Blastomonas</taxon>
    </lineage>
</organism>
<dbReference type="Pfam" id="PF03781">
    <property type="entry name" value="FGE-sulfatase"/>
    <property type="match status" value="1"/>
</dbReference>
<dbReference type="Gene3D" id="3.90.1580.10">
    <property type="entry name" value="paralog of FGE (formylglycine-generating enzyme)"/>
    <property type="match status" value="1"/>
</dbReference>
<dbReference type="InterPro" id="IPR051043">
    <property type="entry name" value="Sulfatase_Mod_Factor_Kinase"/>
</dbReference>
<dbReference type="InterPro" id="IPR016187">
    <property type="entry name" value="CTDL_fold"/>
</dbReference>
<evidence type="ECO:0000259" key="1">
    <source>
        <dbReference type="Pfam" id="PF03781"/>
    </source>
</evidence>
<sequence length="303" mass="32480">MRATLVLVCAASVALQGCDQPTDVTRPVQASAKTDCPTGFNSGSFVTLPAGSFLKGADPLYPEENPSMRLRVEGFSIQSHEVTNDQFAAFVQATGYVTEAETASDSDDPAAGSALFVRDGKAGNGRWVLRKGATWRTPEGKSSTITGKGRHPVVHVTLADARAYAKWAGGRLPTEEEWEYAASTGLPDPANRFSGAVDDAGIPRANHWQGVFPVLDQATDGFSGTAPVACFPADRNGVHDLIGNVWEWTDSPVDDARMIIKGGSWLCAANFCARYRPAARQPQERDFSSNHIGFRIIHDVAAQ</sequence>